<evidence type="ECO:0000313" key="10">
    <source>
        <dbReference type="Proteomes" id="UP000624244"/>
    </source>
</evidence>
<dbReference type="PANTHER" id="PTHR43867:SF2">
    <property type="entry name" value="CELLULOSE SYNTHASE CATALYTIC SUBUNIT A [UDP-FORMING]"/>
    <property type="match status" value="1"/>
</dbReference>
<dbReference type="Gene3D" id="3.90.550.10">
    <property type="entry name" value="Spore Coat Polysaccharide Biosynthesis Protein SpsA, Chain A"/>
    <property type="match status" value="1"/>
</dbReference>
<accession>A0A8H5ZI98</accession>
<evidence type="ECO:0000256" key="6">
    <source>
        <dbReference type="ARBA" id="ARBA00023136"/>
    </source>
</evidence>
<name>A0A8H5ZI98_COCSA</name>
<comment type="caution">
    <text evidence="9">The sequence shown here is derived from an EMBL/GenBank/DDBJ whole genome shotgun (WGS) entry which is preliminary data.</text>
</comment>
<dbReference type="InterPro" id="IPR029044">
    <property type="entry name" value="Nucleotide-diphossugar_trans"/>
</dbReference>
<evidence type="ECO:0000256" key="4">
    <source>
        <dbReference type="ARBA" id="ARBA00022692"/>
    </source>
</evidence>
<keyword evidence="6 7" id="KW-0472">Membrane</keyword>
<evidence type="ECO:0000259" key="8">
    <source>
        <dbReference type="Pfam" id="PF13632"/>
    </source>
</evidence>
<protein>
    <recommendedName>
        <fullName evidence="8">Glycosyltransferase 2-like domain-containing protein</fullName>
    </recommendedName>
</protein>
<dbReference type="Proteomes" id="UP000624244">
    <property type="component" value="Unassembled WGS sequence"/>
</dbReference>
<feature type="domain" description="Glycosyltransferase 2-like" evidence="8">
    <location>
        <begin position="186"/>
        <end position="366"/>
    </location>
</feature>
<organism evidence="9 10">
    <name type="scientific">Cochliobolus sativus</name>
    <name type="common">Common root rot and spot blotch fungus</name>
    <name type="synonym">Bipolaris sorokiniana</name>
    <dbReference type="NCBI Taxonomy" id="45130"/>
    <lineage>
        <taxon>Eukaryota</taxon>
        <taxon>Fungi</taxon>
        <taxon>Dikarya</taxon>
        <taxon>Ascomycota</taxon>
        <taxon>Pezizomycotina</taxon>
        <taxon>Dothideomycetes</taxon>
        <taxon>Pleosporomycetidae</taxon>
        <taxon>Pleosporales</taxon>
        <taxon>Pleosporineae</taxon>
        <taxon>Pleosporaceae</taxon>
        <taxon>Bipolaris</taxon>
    </lineage>
</organism>
<reference evidence="9" key="1">
    <citation type="submission" date="2019-11" db="EMBL/GenBank/DDBJ databases">
        <title>Bipolaris sorokiniana Genome sequencing.</title>
        <authorList>
            <person name="Wang H."/>
        </authorList>
    </citation>
    <scope>NUCLEOTIDE SEQUENCE</scope>
</reference>
<feature type="transmembrane region" description="Helical" evidence="7">
    <location>
        <begin position="46"/>
        <end position="67"/>
    </location>
</feature>
<dbReference type="SUPFAM" id="SSF53448">
    <property type="entry name" value="Nucleotide-diphospho-sugar transferases"/>
    <property type="match status" value="1"/>
</dbReference>
<keyword evidence="3" id="KW-0808">Transferase</keyword>
<dbReference type="AlphaFoldDB" id="A0A8H5ZI98"/>
<feature type="transmembrane region" description="Helical" evidence="7">
    <location>
        <begin position="7"/>
        <end position="26"/>
    </location>
</feature>
<dbReference type="GO" id="GO:0016757">
    <property type="term" value="F:glycosyltransferase activity"/>
    <property type="evidence" value="ECO:0007669"/>
    <property type="project" value="UniProtKB-KW"/>
</dbReference>
<evidence type="ECO:0000256" key="2">
    <source>
        <dbReference type="ARBA" id="ARBA00022676"/>
    </source>
</evidence>
<dbReference type="InterPro" id="IPR050321">
    <property type="entry name" value="Glycosyltr_2/OpgH_subfam"/>
</dbReference>
<feature type="transmembrane region" description="Helical" evidence="7">
    <location>
        <begin position="429"/>
        <end position="448"/>
    </location>
</feature>
<dbReference type="PANTHER" id="PTHR43867">
    <property type="entry name" value="CELLULOSE SYNTHASE CATALYTIC SUBUNIT A [UDP-FORMING]"/>
    <property type="match status" value="1"/>
</dbReference>
<sequence length="621" mass="70395">MAIAPDALWPLVCITGFLAPIALVLYFCLRVYCVVYTQLQGNQQLVLAWCFLVVEFFQYIPTIFLYFNRMLVPRRPNRPQLFLQGEDVPVISVLITACGEDHDTILNVVRSACETNWPANRLSVVLCDDGRSKDLQDKILHLQRKYPFAHYASRPPPEIPDYKAGNLNNGLQYSAKLNDPPSPFVAGLDVDMIVQPNWLRQLMPHLLSDSKMAMACPPQNFWNIPKNDHVRQDLDYFYAVTETVHDGLGAADCVGSGYLVRRDALTDIGGFPAFSISEDTACSSLLLGKGWQVAYVDEYMQCGEMPETLRGHIKQRTRWTIGNVQTAFKLNFRLWGPKIPFCTARQRLAGFVFGAGSLANCTLTWIGFVGNVLALLAGYPFVVYHERWQLVWLLRLVGLWVFSDTAHKASLALFVGYRDAMRWDQADIWLVPYYALSLVCGFILPAKFGGTTPGFVPSGSLSASIKERRPNLSGFVGRFRALFLQQMVWIHVCYILACLIGLSLNFVRCFDPAAQIGTAYLEQRALLGRDRWIFLLTRIGWPPVWWLGQFISCWIPVSYILWPPVQVTADEALQMDEKTGVRYPKGEYLNPKRARFGRPSDHMTLIIFLYTVVTFAASFYI</sequence>
<gene>
    <name evidence="9" type="ORF">GGP41_009689</name>
</gene>
<evidence type="ECO:0000256" key="7">
    <source>
        <dbReference type="SAM" id="Phobius"/>
    </source>
</evidence>
<feature type="transmembrane region" description="Helical" evidence="7">
    <location>
        <begin position="602"/>
        <end position="620"/>
    </location>
</feature>
<dbReference type="Pfam" id="PF13632">
    <property type="entry name" value="Glyco_trans_2_3"/>
    <property type="match status" value="1"/>
</dbReference>
<evidence type="ECO:0000256" key="5">
    <source>
        <dbReference type="ARBA" id="ARBA00022989"/>
    </source>
</evidence>
<evidence type="ECO:0000256" key="1">
    <source>
        <dbReference type="ARBA" id="ARBA00004141"/>
    </source>
</evidence>
<keyword evidence="2" id="KW-0328">Glycosyltransferase</keyword>
<proteinExistence type="predicted"/>
<feature type="transmembrane region" description="Helical" evidence="7">
    <location>
        <begin position="488"/>
        <end position="507"/>
    </location>
</feature>
<keyword evidence="5 7" id="KW-1133">Transmembrane helix</keyword>
<evidence type="ECO:0000256" key="3">
    <source>
        <dbReference type="ARBA" id="ARBA00022679"/>
    </source>
</evidence>
<comment type="subcellular location">
    <subcellularLocation>
        <location evidence="1">Membrane</location>
        <topology evidence="1">Multi-pass membrane protein</topology>
    </subcellularLocation>
</comment>
<feature type="transmembrane region" description="Helical" evidence="7">
    <location>
        <begin position="348"/>
        <end position="377"/>
    </location>
</feature>
<dbReference type="InterPro" id="IPR001173">
    <property type="entry name" value="Glyco_trans_2-like"/>
</dbReference>
<dbReference type="CDD" id="cd06421">
    <property type="entry name" value="CESA_CelA_like"/>
    <property type="match status" value="1"/>
</dbReference>
<dbReference type="EMBL" id="WNKQ01000010">
    <property type="protein sequence ID" value="KAF5848585.1"/>
    <property type="molecule type" value="Genomic_DNA"/>
</dbReference>
<evidence type="ECO:0000313" key="9">
    <source>
        <dbReference type="EMBL" id="KAF5848585.1"/>
    </source>
</evidence>
<keyword evidence="4 7" id="KW-0812">Transmembrane</keyword>
<dbReference type="GO" id="GO:0016020">
    <property type="term" value="C:membrane"/>
    <property type="evidence" value="ECO:0007669"/>
    <property type="project" value="UniProtKB-SubCell"/>
</dbReference>